<reference evidence="3" key="1">
    <citation type="journal article" date="2022" name="Int. J. Mol. Sci.">
        <title>Draft Genome of Tanacetum Coccineum: Genomic Comparison of Closely Related Tanacetum-Family Plants.</title>
        <authorList>
            <person name="Yamashiro T."/>
            <person name="Shiraishi A."/>
            <person name="Nakayama K."/>
            <person name="Satake H."/>
        </authorList>
    </citation>
    <scope>NUCLEOTIDE SEQUENCE</scope>
</reference>
<keyword evidence="4" id="KW-1185">Reference proteome</keyword>
<gene>
    <name evidence="3" type="ORF">Tco_0991347</name>
</gene>
<dbReference type="PANTHER" id="PTHR33018">
    <property type="entry name" value="OS10G0338966 PROTEIN-RELATED"/>
    <property type="match status" value="1"/>
</dbReference>
<evidence type="ECO:0000313" key="3">
    <source>
        <dbReference type="EMBL" id="GJT56293.1"/>
    </source>
</evidence>
<evidence type="ECO:0000259" key="2">
    <source>
        <dbReference type="Pfam" id="PF26133"/>
    </source>
</evidence>
<dbReference type="Proteomes" id="UP001151760">
    <property type="component" value="Unassembled WGS sequence"/>
</dbReference>
<comment type="caution">
    <text evidence="3">The sequence shown here is derived from an EMBL/GenBank/DDBJ whole genome shotgun (WGS) entry which is preliminary data.</text>
</comment>
<reference evidence="3" key="2">
    <citation type="submission" date="2022-01" db="EMBL/GenBank/DDBJ databases">
        <authorList>
            <person name="Yamashiro T."/>
            <person name="Shiraishi A."/>
            <person name="Satake H."/>
            <person name="Nakayama K."/>
        </authorList>
    </citation>
    <scope>NUCLEOTIDE SEQUENCE</scope>
</reference>
<organism evidence="3 4">
    <name type="scientific">Tanacetum coccineum</name>
    <dbReference type="NCBI Taxonomy" id="301880"/>
    <lineage>
        <taxon>Eukaryota</taxon>
        <taxon>Viridiplantae</taxon>
        <taxon>Streptophyta</taxon>
        <taxon>Embryophyta</taxon>
        <taxon>Tracheophyta</taxon>
        <taxon>Spermatophyta</taxon>
        <taxon>Magnoliopsida</taxon>
        <taxon>eudicotyledons</taxon>
        <taxon>Gunneridae</taxon>
        <taxon>Pentapetalae</taxon>
        <taxon>asterids</taxon>
        <taxon>campanulids</taxon>
        <taxon>Asterales</taxon>
        <taxon>Asteraceae</taxon>
        <taxon>Asteroideae</taxon>
        <taxon>Anthemideae</taxon>
        <taxon>Anthemidinae</taxon>
        <taxon>Tanacetum</taxon>
    </lineage>
</organism>
<feature type="compositionally biased region" description="Polar residues" evidence="1">
    <location>
        <begin position="372"/>
        <end position="391"/>
    </location>
</feature>
<sequence length="553" mass="63502">MCRKSRMMIVWKINLQVFLKVVKPQQSFIPFPNRVRKEKEEALQQKFLENLKQLDINIPFIEALLQIPKYAKYLKSLLTNKSRLEEACTETMNERCSAFLLNKLPSKEKDPGNFTIPCQVLEKDKEAEDLAADHLSRFDNPHMEVLTEREIANKFFDEHLKVLKSKSNNDEPWDANFVNYIVGKVDPLNWTFEKRKRFFSQVKTYFWEEPYAFKLCADNIMRRCVTGSETLKILAHCHSGPTGGHHSVNITAKKADMEELMDEHMDELMDEHIDEHDMVLCAIGMVYPAKQVHGKSVLQGHAKVHVDNVVADYKDYLLLVSTEEFNKIGETMLSFIQWPKKYIELTKASNSNQTGNKKIVAVNTSTQTATKQVVATNKEPFTQKQTSPTLSRQERPSNHISTAPLTKSARPLNSASKEKQELIKKMNNYHSQIQKRVSVRSTYECWMCNTDPTRSIHVDIEPYVFGQSESFRVSVTSGDLMLLFTNGSLSSSIITSFATEGKNEESYEFANVLQKAFSNMKWNLVEVPYNDKKPFTTKELDDIMSSCILACSI</sequence>
<feature type="compositionally biased region" description="Polar residues" evidence="1">
    <location>
        <begin position="398"/>
        <end position="415"/>
    </location>
</feature>
<evidence type="ECO:0000256" key="1">
    <source>
        <dbReference type="SAM" id="MobiDB-lite"/>
    </source>
</evidence>
<accession>A0ABQ5EZ06</accession>
<feature type="region of interest" description="Disordered" evidence="1">
    <location>
        <begin position="372"/>
        <end position="418"/>
    </location>
</feature>
<protein>
    <recommendedName>
        <fullName evidence="2">DUF8039 domain-containing protein</fullName>
    </recommendedName>
</protein>
<dbReference type="Pfam" id="PF26133">
    <property type="entry name" value="DUF8039"/>
    <property type="match status" value="1"/>
</dbReference>
<feature type="domain" description="DUF8039" evidence="2">
    <location>
        <begin position="277"/>
        <end position="345"/>
    </location>
</feature>
<name>A0ABQ5EZ06_9ASTR</name>
<dbReference type="PANTHER" id="PTHR33018:SF34">
    <property type="entry name" value="OS02G0472350 PROTEIN"/>
    <property type="match status" value="1"/>
</dbReference>
<evidence type="ECO:0000313" key="4">
    <source>
        <dbReference type="Proteomes" id="UP001151760"/>
    </source>
</evidence>
<dbReference type="InterPro" id="IPR058352">
    <property type="entry name" value="DUF8039"/>
</dbReference>
<dbReference type="EMBL" id="BQNB010016831">
    <property type="protein sequence ID" value="GJT56293.1"/>
    <property type="molecule type" value="Genomic_DNA"/>
</dbReference>
<proteinExistence type="predicted"/>